<feature type="compositionally biased region" description="Gly residues" evidence="1">
    <location>
        <begin position="492"/>
        <end position="511"/>
    </location>
</feature>
<feature type="region of interest" description="Disordered" evidence="1">
    <location>
        <begin position="1"/>
        <end position="20"/>
    </location>
</feature>
<sequence length="511" mass="58284">MVDTRSGLSTTPYTKEQEESVVAILKERKEKKEAKKKAMLEAQAPKKKRLEKEMERVKREEEEQLEEVEEEEEEEEETPLLRTGRREEKGESSGTKIKILEDPLEQQVLEEEKRMEWKLRLRRQRRRRIAATTELEKELVVAAEQHTQALAKEDVQSKLDAIAKSIDVLIRAQQEQIHTTRGHDIALQSIRVGFRDFAHGIMMWMGTVMQARMKSKEQFCVGAIEGAKLAAPEEEEARPRRERVKVKFPDAYSGKQGENFDNREANINSYVHLRDIIPEEQVLVAFHALRDEASSFARSLVRAAKCDNDMVAYFTITPFSEFLKLIRERFADVTKGIKASDKLQTIHARWRKSARALKGTMDELVAVPNHGVIEPQLVQLFYRAMPESLHGHFYDKSREQGMTYDRLSRDVVAYEVRSTPVKAFWHRDFEKGKKWKGHTISGQVKGKDSLILTLDEGGMEEVSYSEIEWGLEEEDRSVGQGSSYAAVAAGGRPQGRGGGRGQGGRASSGRG</sequence>
<gene>
    <name evidence="2" type="ORF">CBR_g912</name>
</gene>
<dbReference type="Gramene" id="GBG67787">
    <property type="protein sequence ID" value="GBG67787"/>
    <property type="gene ID" value="CBR_g912"/>
</dbReference>
<feature type="compositionally biased region" description="Basic and acidic residues" evidence="1">
    <location>
        <begin position="50"/>
        <end position="61"/>
    </location>
</feature>
<feature type="compositionally biased region" description="Basic and acidic residues" evidence="1">
    <location>
        <begin position="29"/>
        <end position="39"/>
    </location>
</feature>
<evidence type="ECO:0000313" key="3">
    <source>
        <dbReference type="Proteomes" id="UP000265515"/>
    </source>
</evidence>
<evidence type="ECO:0000313" key="2">
    <source>
        <dbReference type="EMBL" id="GBG67787.1"/>
    </source>
</evidence>
<organism evidence="2 3">
    <name type="scientific">Chara braunii</name>
    <name type="common">Braun's stonewort</name>
    <dbReference type="NCBI Taxonomy" id="69332"/>
    <lineage>
        <taxon>Eukaryota</taxon>
        <taxon>Viridiplantae</taxon>
        <taxon>Streptophyta</taxon>
        <taxon>Charophyceae</taxon>
        <taxon>Charales</taxon>
        <taxon>Characeae</taxon>
        <taxon>Chara</taxon>
    </lineage>
</organism>
<dbReference type="Proteomes" id="UP000265515">
    <property type="component" value="Unassembled WGS sequence"/>
</dbReference>
<keyword evidence="3" id="KW-1185">Reference proteome</keyword>
<feature type="compositionally biased region" description="Polar residues" evidence="1">
    <location>
        <begin position="1"/>
        <end position="14"/>
    </location>
</feature>
<name>A0A388KCQ4_CHABU</name>
<dbReference type="EMBL" id="BFEA01000092">
    <property type="protein sequence ID" value="GBG67787.1"/>
    <property type="molecule type" value="Genomic_DNA"/>
</dbReference>
<proteinExistence type="predicted"/>
<feature type="region of interest" description="Disordered" evidence="1">
    <location>
        <begin position="472"/>
        <end position="511"/>
    </location>
</feature>
<accession>A0A388KCQ4</accession>
<evidence type="ECO:0000256" key="1">
    <source>
        <dbReference type="SAM" id="MobiDB-lite"/>
    </source>
</evidence>
<feature type="region of interest" description="Disordered" evidence="1">
    <location>
        <begin position="29"/>
        <end position="96"/>
    </location>
</feature>
<reference evidence="2 3" key="1">
    <citation type="journal article" date="2018" name="Cell">
        <title>The Chara Genome: Secondary Complexity and Implications for Plant Terrestrialization.</title>
        <authorList>
            <person name="Nishiyama T."/>
            <person name="Sakayama H."/>
            <person name="Vries J.D."/>
            <person name="Buschmann H."/>
            <person name="Saint-Marcoux D."/>
            <person name="Ullrich K.K."/>
            <person name="Haas F.B."/>
            <person name="Vanderstraeten L."/>
            <person name="Becker D."/>
            <person name="Lang D."/>
            <person name="Vosolsobe S."/>
            <person name="Rombauts S."/>
            <person name="Wilhelmsson P.K.I."/>
            <person name="Janitza P."/>
            <person name="Kern R."/>
            <person name="Heyl A."/>
            <person name="Rumpler F."/>
            <person name="Villalobos L.I.A.C."/>
            <person name="Clay J.M."/>
            <person name="Skokan R."/>
            <person name="Toyoda A."/>
            <person name="Suzuki Y."/>
            <person name="Kagoshima H."/>
            <person name="Schijlen E."/>
            <person name="Tajeshwar N."/>
            <person name="Catarino B."/>
            <person name="Hetherington A.J."/>
            <person name="Saltykova A."/>
            <person name="Bonnot C."/>
            <person name="Breuninger H."/>
            <person name="Symeonidi A."/>
            <person name="Radhakrishnan G.V."/>
            <person name="Van Nieuwerburgh F."/>
            <person name="Deforce D."/>
            <person name="Chang C."/>
            <person name="Karol K.G."/>
            <person name="Hedrich R."/>
            <person name="Ulvskov P."/>
            <person name="Glockner G."/>
            <person name="Delwiche C.F."/>
            <person name="Petrasek J."/>
            <person name="Van de Peer Y."/>
            <person name="Friml J."/>
            <person name="Beilby M."/>
            <person name="Dolan L."/>
            <person name="Kohara Y."/>
            <person name="Sugano S."/>
            <person name="Fujiyama A."/>
            <person name="Delaux P.-M."/>
            <person name="Quint M."/>
            <person name="TheiBen G."/>
            <person name="Hagemann M."/>
            <person name="Harholt J."/>
            <person name="Dunand C."/>
            <person name="Zachgo S."/>
            <person name="Langdale J."/>
            <person name="Maumus F."/>
            <person name="Straeten D.V.D."/>
            <person name="Gould S.B."/>
            <person name="Rensing S.A."/>
        </authorList>
    </citation>
    <scope>NUCLEOTIDE SEQUENCE [LARGE SCALE GENOMIC DNA]</scope>
    <source>
        <strain evidence="2 3">S276</strain>
    </source>
</reference>
<comment type="caution">
    <text evidence="2">The sequence shown here is derived from an EMBL/GenBank/DDBJ whole genome shotgun (WGS) entry which is preliminary data.</text>
</comment>
<dbReference type="AlphaFoldDB" id="A0A388KCQ4"/>
<feature type="compositionally biased region" description="Acidic residues" evidence="1">
    <location>
        <begin position="62"/>
        <end position="78"/>
    </location>
</feature>
<protein>
    <submittedName>
        <fullName evidence="2">Uncharacterized protein</fullName>
    </submittedName>
</protein>